<evidence type="ECO:0000313" key="3">
    <source>
        <dbReference type="EMBL" id="KAG2438143.1"/>
    </source>
</evidence>
<protein>
    <recommendedName>
        <fullName evidence="2">Peptidase M11 gametolysin domain-containing protein</fullName>
    </recommendedName>
</protein>
<feature type="domain" description="Peptidase M11 gametolysin" evidence="2">
    <location>
        <begin position="109"/>
        <end position="508"/>
    </location>
</feature>
<feature type="chain" id="PRO_5032559468" description="Peptidase M11 gametolysin domain-containing protein" evidence="1">
    <location>
        <begin position="19"/>
        <end position="606"/>
    </location>
</feature>
<evidence type="ECO:0000313" key="4">
    <source>
        <dbReference type="Proteomes" id="UP000650467"/>
    </source>
</evidence>
<name>A0A835T3L0_CHLIN</name>
<accession>A0A835T3L0</accession>
<dbReference type="Proteomes" id="UP000650467">
    <property type="component" value="Unassembled WGS sequence"/>
</dbReference>
<keyword evidence="4" id="KW-1185">Reference proteome</keyword>
<keyword evidence="1" id="KW-0732">Signal</keyword>
<proteinExistence type="predicted"/>
<evidence type="ECO:0000256" key="1">
    <source>
        <dbReference type="SAM" id="SignalP"/>
    </source>
</evidence>
<dbReference type="AlphaFoldDB" id="A0A835T3L0"/>
<gene>
    <name evidence="3" type="ORF">HXX76_005752</name>
</gene>
<reference evidence="3" key="1">
    <citation type="journal article" date="2020" name="bioRxiv">
        <title>Comparative genomics of Chlamydomonas.</title>
        <authorList>
            <person name="Craig R.J."/>
            <person name="Hasan A.R."/>
            <person name="Ness R.W."/>
            <person name="Keightley P.D."/>
        </authorList>
    </citation>
    <scope>NUCLEOTIDE SEQUENCE</scope>
    <source>
        <strain evidence="3">SAG 7.73</strain>
    </source>
</reference>
<feature type="signal peptide" evidence="1">
    <location>
        <begin position="1"/>
        <end position="18"/>
    </location>
</feature>
<evidence type="ECO:0000259" key="2">
    <source>
        <dbReference type="Pfam" id="PF05548"/>
    </source>
</evidence>
<comment type="caution">
    <text evidence="3">The sequence shown here is derived from an EMBL/GenBank/DDBJ whole genome shotgun (WGS) entry which is preliminary data.</text>
</comment>
<dbReference type="InterPro" id="IPR008752">
    <property type="entry name" value="Peptidase_M11"/>
</dbReference>
<dbReference type="Pfam" id="PF05548">
    <property type="entry name" value="Peptidase_M11"/>
    <property type="match status" value="1"/>
</dbReference>
<sequence>MSAVAALALALVLATALAAENAGGSIMFTGTYTTSVSDCLGLPLALTVAQGYGLAEEIWNSEALLSGERVEATVEVAPDGAVSLLQLKPIQYSCGKECELYTKLPVRDRALLYLLDLSTCGANADMQAAMSVEEAKRLMWRSPGDSAATNMEDYIDTCSYGKRQWRPDDTAVVGPVRMPCTGALSSAARDHWPPHVTAAANATWGGLSAAASQALRQNTTHAGWWDLAQWCSAAEMFAIKRFAEEFAQQLVGATDPNAGSLEDAGGSTNANRTDGAELGRLRQILTWSGPRRSVFVLPPGSACAQAWAGLAQTSCNGVTCSIFVNGGEMAAAAGAGSSNGVRLLLHEHLHTAGALHANRGVVLAGDETDVMGACLVSGSSSSGNSGSSSAGLLCPAAPNAYRLGWATPLNTPGTPRFTPGDYGSWGNLTAGNFSGTPSNEIRGLVIPAAGTRDDNMLVVNLGTMSPLPNSARIPAPTYFISYRVRNGTRGGFDSGLPEQYSHALLIHTGPVDVNRRIHGFDINLIAWAPVYDSSRRQALLPYTWVSGFQPMQGDLGGAIQVRVVRASDTEVEVQLCRAFERVETTCADGLDGDCNGYADEVDPACQ</sequence>
<organism evidence="3 4">
    <name type="scientific">Chlamydomonas incerta</name>
    <dbReference type="NCBI Taxonomy" id="51695"/>
    <lineage>
        <taxon>Eukaryota</taxon>
        <taxon>Viridiplantae</taxon>
        <taxon>Chlorophyta</taxon>
        <taxon>core chlorophytes</taxon>
        <taxon>Chlorophyceae</taxon>
        <taxon>CS clade</taxon>
        <taxon>Chlamydomonadales</taxon>
        <taxon>Chlamydomonadaceae</taxon>
        <taxon>Chlamydomonas</taxon>
    </lineage>
</organism>
<dbReference type="OrthoDB" id="550723at2759"/>
<dbReference type="EMBL" id="JAEHOC010000010">
    <property type="protein sequence ID" value="KAG2438143.1"/>
    <property type="molecule type" value="Genomic_DNA"/>
</dbReference>